<evidence type="ECO:0000256" key="1">
    <source>
        <dbReference type="SAM" id="Phobius"/>
    </source>
</evidence>
<keyword evidence="1" id="KW-1133">Transmembrane helix</keyword>
<dbReference type="Pfam" id="PF09527">
    <property type="entry name" value="ATPase_gene1"/>
    <property type="match status" value="1"/>
</dbReference>
<keyword evidence="1" id="KW-0812">Transmembrane</keyword>
<dbReference type="AlphaFoldDB" id="A0A9X0W9I3"/>
<evidence type="ECO:0000313" key="3">
    <source>
        <dbReference type="Proteomes" id="UP001138768"/>
    </source>
</evidence>
<gene>
    <name evidence="2" type="ORF">CKO42_12735</name>
</gene>
<comment type="caution">
    <text evidence="2">The sequence shown here is derived from an EMBL/GenBank/DDBJ whole genome shotgun (WGS) entry which is preliminary data.</text>
</comment>
<name>A0A9X0W9I3_9GAMM</name>
<protein>
    <submittedName>
        <fullName evidence="2">ATPase F0F1</fullName>
    </submittedName>
</protein>
<feature type="transmembrane region" description="Helical" evidence="1">
    <location>
        <begin position="73"/>
        <end position="93"/>
    </location>
</feature>
<dbReference type="NCBIfam" id="TIGR02230">
    <property type="entry name" value="ATPase_gene1"/>
    <property type="match status" value="1"/>
</dbReference>
<reference evidence="2 3" key="1">
    <citation type="journal article" date="2020" name="Microorganisms">
        <title>Osmotic Adaptation and Compatible Solute Biosynthesis of Phototrophic Bacteria as Revealed from Genome Analyses.</title>
        <authorList>
            <person name="Imhoff J.F."/>
            <person name="Rahn T."/>
            <person name="Kunzel S."/>
            <person name="Keller A."/>
            <person name="Neulinger S.C."/>
        </authorList>
    </citation>
    <scope>NUCLEOTIDE SEQUENCE [LARGE SCALE GENOMIC DNA]</scope>
    <source>
        <strain evidence="2 3">DSM 25653</strain>
    </source>
</reference>
<evidence type="ECO:0000313" key="2">
    <source>
        <dbReference type="EMBL" id="MBK1619286.1"/>
    </source>
</evidence>
<organism evidence="2 3">
    <name type="scientific">Lamprobacter modestohalophilus</name>
    <dbReference type="NCBI Taxonomy" id="1064514"/>
    <lineage>
        <taxon>Bacteria</taxon>
        <taxon>Pseudomonadati</taxon>
        <taxon>Pseudomonadota</taxon>
        <taxon>Gammaproteobacteria</taxon>
        <taxon>Chromatiales</taxon>
        <taxon>Chromatiaceae</taxon>
        <taxon>Lamprobacter</taxon>
    </lineage>
</organism>
<sequence length="104" mass="12084">MAQDKQSPEERFRDQVERKAARKRRARGERDRNVWFWLGMFGLVGWAVAVPTVIGVAFGVWLDRLWPAEQASWTLSLLLIGVALGCVNAWYWVKRESRHDGNEQ</sequence>
<dbReference type="InterPro" id="IPR011744">
    <property type="entry name" value="ATPase_gene1"/>
</dbReference>
<dbReference type="InterPro" id="IPR032820">
    <property type="entry name" value="ATPase_put"/>
</dbReference>
<dbReference type="EMBL" id="NRRY01000019">
    <property type="protein sequence ID" value="MBK1619286.1"/>
    <property type="molecule type" value="Genomic_DNA"/>
</dbReference>
<dbReference type="RefSeq" id="WP_200244502.1">
    <property type="nucleotide sequence ID" value="NZ_NRRY01000019.1"/>
</dbReference>
<proteinExistence type="predicted"/>
<feature type="transmembrane region" description="Helical" evidence="1">
    <location>
        <begin position="34"/>
        <end position="61"/>
    </location>
</feature>
<accession>A0A9X0W9I3</accession>
<keyword evidence="3" id="KW-1185">Reference proteome</keyword>
<keyword evidence="1" id="KW-0472">Membrane</keyword>
<dbReference type="Proteomes" id="UP001138768">
    <property type="component" value="Unassembled WGS sequence"/>
</dbReference>